<dbReference type="Proteomes" id="UP001176468">
    <property type="component" value="Unassembled WGS sequence"/>
</dbReference>
<dbReference type="InterPro" id="IPR045851">
    <property type="entry name" value="AMP-bd_C_sf"/>
</dbReference>
<proteinExistence type="inferred from homology"/>
<dbReference type="PANTHER" id="PTHR43201">
    <property type="entry name" value="ACYL-COA SYNTHETASE"/>
    <property type="match status" value="1"/>
</dbReference>
<feature type="domain" description="AMP-binding enzyme C-terminal" evidence="4">
    <location>
        <begin position="430"/>
        <end position="506"/>
    </location>
</feature>
<gene>
    <name evidence="5" type="ORF">Q5H94_00395</name>
</gene>
<comment type="similarity">
    <text evidence="1">Belongs to the ATP-dependent AMP-binding enzyme family.</text>
</comment>
<protein>
    <submittedName>
        <fullName evidence="5">AMP-binding protein</fullName>
    </submittedName>
</protein>
<dbReference type="EMBL" id="JAUQSZ010000001">
    <property type="protein sequence ID" value="MDO7840772.1"/>
    <property type="molecule type" value="Genomic_DNA"/>
</dbReference>
<sequence>MTDATLHPYRHAIDHPDRPAFVVADTGAVLTYRALDEASNRAAQLFRSLGLRPGDRIGLLLRNGPDFPIAYWGAQRAGLMTAPLSTHLKPEEAAYILKDCNARVLVTGRDVGDSAVALAAAHASGELGVDAVFDVCAPPMAGAQNWQDALAAQPATPIDDETAGYYLVYSSGTTGRPKGIILPFTPGPIGQLGQTEQASIARLQGFDPLVTFNGAPLYHAAPLVSMIVTHRAGGTAVVLRKFGAEAALRAIDQWKVKSAQFVPTMFVRMLALPDEVRARYDVTSLEMVVHAAAPCPVDVKRRMMDWFGPIIHEYYSGSEAVGQCYITPEEWLRKPGSVGRAVWGILHICDDSGDEVPTGEDGLVYFESDRPFEYLNDPEKTAKSRHPRHPTWIALGDIGHVDADGYLFLTDRKDFMIISGGVNIYPQAAENRLIDHPDVADAAVIGIPDPEYGEGVLGIVQPAPGVEAGPALERRLIDHCRAAISNIACPRTIRFVEELPRLPTGKLAKHELRRRFSTVDA</sequence>
<accession>A0ABT8ZWB9</accession>
<dbReference type="PROSITE" id="PS00455">
    <property type="entry name" value="AMP_BINDING"/>
    <property type="match status" value="1"/>
</dbReference>
<evidence type="ECO:0000256" key="1">
    <source>
        <dbReference type="ARBA" id="ARBA00006432"/>
    </source>
</evidence>
<dbReference type="Pfam" id="PF13193">
    <property type="entry name" value="AMP-binding_C"/>
    <property type="match status" value="1"/>
</dbReference>
<dbReference type="InterPro" id="IPR025110">
    <property type="entry name" value="AMP-bd_C"/>
</dbReference>
<comment type="caution">
    <text evidence="5">The sequence shown here is derived from an EMBL/GenBank/DDBJ whole genome shotgun (WGS) entry which is preliminary data.</text>
</comment>
<dbReference type="InterPro" id="IPR042099">
    <property type="entry name" value="ANL_N_sf"/>
</dbReference>
<dbReference type="PANTHER" id="PTHR43201:SF5">
    <property type="entry name" value="MEDIUM-CHAIN ACYL-COA LIGASE ACSF2, MITOCHONDRIAL"/>
    <property type="match status" value="1"/>
</dbReference>
<evidence type="ECO:0000313" key="6">
    <source>
        <dbReference type="Proteomes" id="UP001176468"/>
    </source>
</evidence>
<evidence type="ECO:0000313" key="5">
    <source>
        <dbReference type="EMBL" id="MDO7840772.1"/>
    </source>
</evidence>
<reference evidence="5" key="1">
    <citation type="submission" date="2023-07" db="EMBL/GenBank/DDBJ databases">
        <authorList>
            <person name="Kim M.K."/>
        </authorList>
    </citation>
    <scope>NUCLEOTIDE SEQUENCE</scope>
    <source>
        <strain evidence="5">CA1-15</strain>
    </source>
</reference>
<feature type="domain" description="AMP-dependent synthetase/ligase" evidence="3">
    <location>
        <begin position="11"/>
        <end position="368"/>
    </location>
</feature>
<evidence type="ECO:0000259" key="3">
    <source>
        <dbReference type="Pfam" id="PF00501"/>
    </source>
</evidence>
<evidence type="ECO:0000256" key="2">
    <source>
        <dbReference type="ARBA" id="ARBA00022598"/>
    </source>
</evidence>
<evidence type="ECO:0000259" key="4">
    <source>
        <dbReference type="Pfam" id="PF13193"/>
    </source>
</evidence>
<dbReference type="RefSeq" id="WP_304558989.1">
    <property type="nucleotide sequence ID" value="NZ_JAUQSZ010000001.1"/>
</dbReference>
<keyword evidence="2" id="KW-0436">Ligase</keyword>
<name>A0ABT8ZWB9_9SPHN</name>
<dbReference type="Gene3D" id="3.30.300.30">
    <property type="match status" value="1"/>
</dbReference>
<organism evidence="5 6">
    <name type="scientific">Sphingomonas immobilis</name>
    <dbReference type="NCBI Taxonomy" id="3063997"/>
    <lineage>
        <taxon>Bacteria</taxon>
        <taxon>Pseudomonadati</taxon>
        <taxon>Pseudomonadota</taxon>
        <taxon>Alphaproteobacteria</taxon>
        <taxon>Sphingomonadales</taxon>
        <taxon>Sphingomonadaceae</taxon>
        <taxon>Sphingomonas</taxon>
    </lineage>
</organism>
<dbReference type="InterPro" id="IPR020845">
    <property type="entry name" value="AMP-binding_CS"/>
</dbReference>
<keyword evidence="6" id="KW-1185">Reference proteome</keyword>
<dbReference type="SUPFAM" id="SSF56801">
    <property type="entry name" value="Acetyl-CoA synthetase-like"/>
    <property type="match status" value="1"/>
</dbReference>
<dbReference type="Gene3D" id="3.40.50.12780">
    <property type="entry name" value="N-terminal domain of ligase-like"/>
    <property type="match status" value="1"/>
</dbReference>
<dbReference type="InterPro" id="IPR000873">
    <property type="entry name" value="AMP-dep_synth/lig_dom"/>
</dbReference>
<dbReference type="Pfam" id="PF00501">
    <property type="entry name" value="AMP-binding"/>
    <property type="match status" value="1"/>
</dbReference>